<dbReference type="InterPro" id="IPR000219">
    <property type="entry name" value="DH_dom"/>
</dbReference>
<feature type="region of interest" description="Disordered" evidence="3">
    <location>
        <begin position="1"/>
        <end position="25"/>
    </location>
</feature>
<dbReference type="SUPFAM" id="SSF50729">
    <property type="entry name" value="PH domain-like"/>
    <property type="match status" value="1"/>
</dbReference>
<feature type="region of interest" description="Disordered" evidence="3">
    <location>
        <begin position="147"/>
        <end position="181"/>
    </location>
</feature>
<dbReference type="OrthoDB" id="2272012at2759"/>
<dbReference type="InterPro" id="IPR052233">
    <property type="entry name" value="Rho-type_GEFs"/>
</dbReference>
<dbReference type="InParanoid" id="A8QCG1"/>
<evidence type="ECO:0000256" key="3">
    <source>
        <dbReference type="SAM" id="MobiDB-lite"/>
    </source>
</evidence>
<dbReference type="InterPro" id="IPR035899">
    <property type="entry name" value="DBL_dom_sf"/>
</dbReference>
<dbReference type="FunCoup" id="A8QCG1">
    <property type="interactions" value="32"/>
</dbReference>
<reference evidence="6 7" key="1">
    <citation type="journal article" date="2007" name="Proc. Natl. Acad. Sci. U.S.A.">
        <title>Dandruff-associated Malassezia genomes reveal convergent and divergent virulence traits shared with plant and human fungal pathogens.</title>
        <authorList>
            <person name="Xu J."/>
            <person name="Saunders C.W."/>
            <person name="Hu P."/>
            <person name="Grant R.A."/>
            <person name="Boekhout T."/>
            <person name="Kuramae E.E."/>
            <person name="Kronstad J.W."/>
            <person name="Deangelis Y.M."/>
            <person name="Reeder N.L."/>
            <person name="Johnstone K.R."/>
            <person name="Leland M."/>
            <person name="Fieno A.M."/>
            <person name="Begley W.M."/>
            <person name="Sun Y."/>
            <person name="Lacey M.P."/>
            <person name="Chaudhary T."/>
            <person name="Keough T."/>
            <person name="Chu L."/>
            <person name="Sears R."/>
            <person name="Yuan B."/>
            <person name="Dawson T.L.Jr."/>
        </authorList>
    </citation>
    <scope>NUCLEOTIDE SEQUENCE [LARGE SCALE GENOMIC DNA]</scope>
    <source>
        <strain evidence="7">ATCC MYA-4612 / CBS 7966</strain>
    </source>
</reference>
<dbReference type="STRING" id="425265.A8QCG1"/>
<feature type="region of interest" description="Disordered" evidence="3">
    <location>
        <begin position="48"/>
        <end position="92"/>
    </location>
</feature>
<feature type="compositionally biased region" description="Polar residues" evidence="3">
    <location>
        <begin position="48"/>
        <end position="72"/>
    </location>
</feature>
<dbReference type="Pfam" id="PF00780">
    <property type="entry name" value="CNH"/>
    <property type="match status" value="1"/>
</dbReference>
<dbReference type="PANTHER" id="PTHR46572">
    <property type="entry name" value="RHO1 GDP-GTP EXCHANGE PROTEIN 1-RELATED"/>
    <property type="match status" value="1"/>
</dbReference>
<keyword evidence="2" id="KW-0344">Guanine-nucleotide releasing factor</keyword>
<feature type="compositionally biased region" description="Polar residues" evidence="3">
    <location>
        <begin position="154"/>
        <end position="181"/>
    </location>
</feature>
<feature type="domain" description="CNH" evidence="5">
    <location>
        <begin position="810"/>
        <end position="1105"/>
    </location>
</feature>
<proteinExistence type="predicted"/>
<comment type="caution">
    <text evidence="6">The sequence shown here is derived from an EMBL/GenBank/DDBJ whole genome shotgun (WGS) entry which is preliminary data.</text>
</comment>
<dbReference type="Gene3D" id="2.30.29.30">
    <property type="entry name" value="Pleckstrin-homology domain (PH domain)/Phosphotyrosine-binding domain (PTB)"/>
    <property type="match status" value="1"/>
</dbReference>
<dbReference type="SMART" id="SM00036">
    <property type="entry name" value="CNH"/>
    <property type="match status" value="1"/>
</dbReference>
<dbReference type="CDD" id="cd00160">
    <property type="entry name" value="RhoGEF"/>
    <property type="match status" value="1"/>
</dbReference>
<dbReference type="Gene3D" id="1.20.900.10">
    <property type="entry name" value="Dbl homology (DH) domain"/>
    <property type="match status" value="1"/>
</dbReference>
<name>A8QCG1_MALGO</name>
<dbReference type="GeneID" id="5853144"/>
<dbReference type="EMBL" id="AAYY01000018">
    <property type="protein sequence ID" value="EDP41624.1"/>
    <property type="molecule type" value="Genomic_DNA"/>
</dbReference>
<evidence type="ECO:0000313" key="7">
    <source>
        <dbReference type="Proteomes" id="UP000008837"/>
    </source>
</evidence>
<dbReference type="PROSITE" id="PS50219">
    <property type="entry name" value="CNH"/>
    <property type="match status" value="1"/>
</dbReference>
<sequence>MSTSMAPYAASGSLHHSNGGTPVLASKQNGFVPVTDSPMSLASSLGNVSLDSTTKPGPWTSRTMPPGTTVSGTYPLGTDATSGKPAPPRYVPRASMESIDSLDEPFGEATMIRRNGSRVMRSNELRSVQSVAGLGRQYTSYATPAQAIDPAHHSQPSSPVRQIASPRSSVQLSRDNSRSSNTMGVCMRTAMLLGRCEVRVNPAILSSVARAFEALIVPLLRPSHAHPHILVFDGKEAIDKLQEICRIDDRNLALLLGRALEAQDFLHGASSSSRLRDSEQEMYLLTNEPSAPWKSSPASSRQNSFSSGYGYGRPSFGAYEAELAQSWHDCSAIDDTNDTMSVTSSKKGYPTGVFTLLTGCYSPTCSKGNHCYSITCPYLLEKQSQLVVHPSLQHSDSHESLVDITSQLWAESVSKEVYESVSERERKRQEVIFEIISTERAYVQDLEYLRDIWMQPLSTQHVLPDSRRAEFVQKVFRNLLDILAINSRLADMLTRRQRHRSVVEYIGDIFAELVPHFEPYVYYGANQAAAKLRLEDERAINPVFAMFVEDTERKAISRKLQVNGFLTKPTARLSRYPLLFEQMLKYTSDDNMDKILLPKVIRQIQHFLSLTNDETGKSENRIQLGFLSQQLQFKPNEMVDLQLGEVGRELVFKNALKKRGTQSDSSEIQVYLFDHALLMVKIKIIHKNEVFKVYRRPIPLEFLQVTIYEDTPTPKGTRTRWVYSRSSIGNRTSIGPSLGQTPMRQDNKTGYAITFTYLGKLGYSLTLWASTLATRNKWLEHIETRQQIVRNRSCVFDLVPASPFMVEQGTNQITCAVPFDFGHQVFFSRKDGIYLLDLRDRSCAPSLILPLTGVTQMDVLEEYQILIVLAEQVVYTFTLDALDAADPIMSMKQGRRIASHTSFFRAGICLGRTLVCVVKSGPASSTIKTLEPIDFHLRVKKQPPFRKALQGGQDTLRVFKEFYIPTESSSIHFLKSKLCVGTAKGFEIVDLETLDTQGLLDPADLSLDFVQRQENLKPIAIFRIDGEFLLCYNEFAFYVNKNGWRAKGQWLINWEGNPTSFALHYPYVLAFDPQFIEVRSVETGALHQVITGYNVRCLFADSAASSLATSRMHHARTQKFGMPTMSRTHPVYAPSAMNSPAYAATSVSKAADTSGSLYTSSTPPYIQSRTGPYGYSASPSGSPYASPAMSTSSFSFNPSMSSLGLGTPATASSTSLHTPFLESLLSSRNEILMAGDSSAFLIKPHSAT</sequence>
<dbReference type="OMA" id="FAHVNDI"/>
<dbReference type="Proteomes" id="UP000008837">
    <property type="component" value="Unassembled WGS sequence"/>
</dbReference>
<dbReference type="PANTHER" id="PTHR46572:SF2">
    <property type="entry name" value="RHO1 GDP-GTP EXCHANGE PROTEIN 1-RELATED"/>
    <property type="match status" value="1"/>
</dbReference>
<dbReference type="Pfam" id="PF15405">
    <property type="entry name" value="PH_5"/>
    <property type="match status" value="1"/>
</dbReference>
<dbReference type="SMART" id="SM00325">
    <property type="entry name" value="RhoGEF"/>
    <property type="match status" value="1"/>
</dbReference>
<dbReference type="GO" id="GO:0005085">
    <property type="term" value="F:guanyl-nucleotide exchange factor activity"/>
    <property type="evidence" value="ECO:0007669"/>
    <property type="project" value="UniProtKB-KW"/>
</dbReference>
<gene>
    <name evidence="6" type="ORF">MGL_4005</name>
</gene>
<dbReference type="SUPFAM" id="SSF48065">
    <property type="entry name" value="DBL homology domain (DH-domain)"/>
    <property type="match status" value="1"/>
</dbReference>
<dbReference type="KEGG" id="mgl:MGL_4005"/>
<keyword evidence="7" id="KW-1185">Reference proteome</keyword>
<evidence type="ECO:0000259" key="4">
    <source>
        <dbReference type="PROSITE" id="PS50010"/>
    </source>
</evidence>
<feature type="domain" description="DH" evidence="4">
    <location>
        <begin position="427"/>
        <end position="614"/>
    </location>
</feature>
<dbReference type="PROSITE" id="PS50010">
    <property type="entry name" value="DH_2"/>
    <property type="match status" value="1"/>
</dbReference>
<keyword evidence="1" id="KW-0597">Phosphoprotein</keyword>
<dbReference type="RefSeq" id="XP_001728838.1">
    <property type="nucleotide sequence ID" value="XM_001728786.1"/>
</dbReference>
<organism evidence="6 7">
    <name type="scientific">Malassezia globosa (strain ATCC MYA-4612 / CBS 7966)</name>
    <name type="common">Dandruff-associated fungus</name>
    <dbReference type="NCBI Taxonomy" id="425265"/>
    <lineage>
        <taxon>Eukaryota</taxon>
        <taxon>Fungi</taxon>
        <taxon>Dikarya</taxon>
        <taxon>Basidiomycota</taxon>
        <taxon>Ustilaginomycotina</taxon>
        <taxon>Malasseziomycetes</taxon>
        <taxon>Malasseziales</taxon>
        <taxon>Malasseziaceae</taxon>
        <taxon>Malassezia</taxon>
    </lineage>
</organism>
<dbReference type="InterPro" id="IPR011993">
    <property type="entry name" value="PH-like_dom_sf"/>
</dbReference>
<evidence type="ECO:0000259" key="5">
    <source>
        <dbReference type="PROSITE" id="PS50219"/>
    </source>
</evidence>
<evidence type="ECO:0000256" key="2">
    <source>
        <dbReference type="ARBA" id="ARBA00022658"/>
    </source>
</evidence>
<evidence type="ECO:0000313" key="6">
    <source>
        <dbReference type="EMBL" id="EDP41624.1"/>
    </source>
</evidence>
<accession>A8QCG1</accession>
<dbReference type="VEuPathDB" id="FungiDB:MGL_4005"/>
<dbReference type="Pfam" id="PF00621">
    <property type="entry name" value="RhoGEF"/>
    <property type="match status" value="1"/>
</dbReference>
<dbReference type="InterPro" id="IPR041675">
    <property type="entry name" value="PH_5"/>
</dbReference>
<evidence type="ECO:0000256" key="1">
    <source>
        <dbReference type="ARBA" id="ARBA00022553"/>
    </source>
</evidence>
<dbReference type="AlphaFoldDB" id="A8QCG1"/>
<dbReference type="InterPro" id="IPR001180">
    <property type="entry name" value="CNH_dom"/>
</dbReference>
<protein>
    <recommendedName>
        <fullName evidence="8">DH domain-containing protein</fullName>
    </recommendedName>
</protein>
<evidence type="ECO:0008006" key="8">
    <source>
        <dbReference type="Google" id="ProtNLM"/>
    </source>
</evidence>